<keyword evidence="4" id="KW-0325">Glycoprotein</keyword>
<protein>
    <recommendedName>
        <fullName evidence="6">SRCR domain-containing protein</fullName>
    </recommendedName>
</protein>
<feature type="disulfide bond" evidence="5">
    <location>
        <begin position="913"/>
        <end position="923"/>
    </location>
</feature>
<dbReference type="Gene3D" id="3.10.250.10">
    <property type="entry name" value="SRCR-like domain"/>
    <property type="match status" value="5"/>
</dbReference>
<dbReference type="GO" id="GO:0005886">
    <property type="term" value="C:plasma membrane"/>
    <property type="evidence" value="ECO:0007669"/>
    <property type="project" value="TreeGrafter"/>
</dbReference>
<feature type="domain" description="SRCR" evidence="6">
    <location>
        <begin position="949"/>
        <end position="1049"/>
    </location>
</feature>
<feature type="disulfide bond" evidence="5">
    <location>
        <begin position="1092"/>
        <end position="1153"/>
    </location>
</feature>
<feature type="disulfide bond" evidence="5">
    <location>
        <begin position="1018"/>
        <end position="1028"/>
    </location>
</feature>
<feature type="domain" description="SRCR" evidence="6">
    <location>
        <begin position="1054"/>
        <end position="1154"/>
    </location>
</feature>
<evidence type="ECO:0000256" key="4">
    <source>
        <dbReference type="ARBA" id="ARBA00023180"/>
    </source>
</evidence>
<comment type="caution">
    <text evidence="7">The sequence shown here is derived from an EMBL/GenBank/DDBJ whole genome shotgun (WGS) entry which is preliminary data.</text>
</comment>
<keyword evidence="8" id="KW-1185">Reference proteome</keyword>
<reference evidence="8" key="1">
    <citation type="submission" date="2024-04" db="EMBL/GenBank/DDBJ databases">
        <title>Salinicola lusitanus LLJ914,a marine bacterium isolated from the Okinawa Trough.</title>
        <authorList>
            <person name="Li J."/>
        </authorList>
    </citation>
    <scope>NUCLEOTIDE SEQUENCE [LARGE SCALE GENOMIC DNA]</scope>
</reference>
<feature type="disulfide bond" evidence="5">
    <location>
        <begin position="1579"/>
        <end position="1643"/>
    </location>
</feature>
<dbReference type="Proteomes" id="UP001460270">
    <property type="component" value="Unassembled WGS sequence"/>
</dbReference>
<dbReference type="InterPro" id="IPR001190">
    <property type="entry name" value="SRCR"/>
</dbReference>
<dbReference type="PRINTS" id="PR00258">
    <property type="entry name" value="SPERACTRCPTR"/>
</dbReference>
<feature type="domain" description="SRCR" evidence="6">
    <location>
        <begin position="844"/>
        <end position="944"/>
    </location>
</feature>
<feature type="domain" description="SRCR" evidence="6">
    <location>
        <begin position="1449"/>
        <end position="1549"/>
    </location>
</feature>
<feature type="disulfide bond" evidence="5">
    <location>
        <begin position="1623"/>
        <end position="1633"/>
    </location>
</feature>
<keyword evidence="1" id="KW-0732">Signal</keyword>
<feature type="disulfide bond" evidence="5">
    <location>
        <begin position="1518"/>
        <end position="1528"/>
    </location>
</feature>
<dbReference type="PANTHER" id="PTHR48071:SF27">
    <property type="entry name" value="SCAVENGER RECEPTOR CYSTEINE-RICH TYPE 1 PROTEIN M130-LIKE"/>
    <property type="match status" value="1"/>
</dbReference>
<feature type="disulfide bond" evidence="5">
    <location>
        <begin position="987"/>
        <end position="1048"/>
    </location>
</feature>
<feature type="disulfide bond" evidence="5">
    <location>
        <begin position="1123"/>
        <end position="1133"/>
    </location>
</feature>
<feature type="disulfide bond" evidence="5">
    <location>
        <begin position="869"/>
        <end position="933"/>
    </location>
</feature>
<feature type="disulfide bond" evidence="5">
    <location>
        <begin position="1474"/>
        <end position="1538"/>
    </location>
</feature>
<gene>
    <name evidence="7" type="ORF">WMY93_015111</name>
</gene>
<proteinExistence type="predicted"/>
<evidence type="ECO:0000256" key="1">
    <source>
        <dbReference type="ARBA" id="ARBA00022729"/>
    </source>
</evidence>
<dbReference type="GO" id="GO:0004252">
    <property type="term" value="F:serine-type endopeptidase activity"/>
    <property type="evidence" value="ECO:0007669"/>
    <property type="project" value="TreeGrafter"/>
</dbReference>
<evidence type="ECO:0000256" key="2">
    <source>
        <dbReference type="ARBA" id="ARBA00022737"/>
    </source>
</evidence>
<feature type="disulfide bond" evidence="5">
    <location>
        <begin position="1592"/>
        <end position="1653"/>
    </location>
</feature>
<dbReference type="PROSITE" id="PS00420">
    <property type="entry name" value="SRCR_1"/>
    <property type="match status" value="2"/>
</dbReference>
<keyword evidence="3 5" id="KW-1015">Disulfide bond</keyword>
<evidence type="ECO:0000256" key="3">
    <source>
        <dbReference type="ARBA" id="ARBA00023157"/>
    </source>
</evidence>
<dbReference type="EMBL" id="JBBPFD010000010">
    <property type="protein sequence ID" value="KAK7910427.1"/>
    <property type="molecule type" value="Genomic_DNA"/>
</dbReference>
<feature type="disulfide bond" evidence="5">
    <location>
        <begin position="1079"/>
        <end position="1143"/>
    </location>
</feature>
<keyword evidence="2" id="KW-0677">Repeat</keyword>
<evidence type="ECO:0000313" key="8">
    <source>
        <dbReference type="Proteomes" id="UP001460270"/>
    </source>
</evidence>
<feature type="disulfide bond" evidence="5">
    <location>
        <begin position="974"/>
        <end position="1038"/>
    </location>
</feature>
<feature type="disulfide bond" evidence="5">
    <location>
        <begin position="1487"/>
        <end position="1548"/>
    </location>
</feature>
<feature type="domain" description="SRCR" evidence="6">
    <location>
        <begin position="1554"/>
        <end position="1654"/>
    </location>
</feature>
<dbReference type="PANTHER" id="PTHR48071">
    <property type="entry name" value="SRCR DOMAIN-CONTAINING PROTEIN"/>
    <property type="match status" value="1"/>
</dbReference>
<feature type="disulfide bond" evidence="5">
    <location>
        <begin position="882"/>
        <end position="943"/>
    </location>
</feature>
<dbReference type="InterPro" id="IPR036772">
    <property type="entry name" value="SRCR-like_dom_sf"/>
</dbReference>
<dbReference type="SMART" id="SM00202">
    <property type="entry name" value="SR"/>
    <property type="match status" value="5"/>
</dbReference>
<organism evidence="7 8">
    <name type="scientific">Mugilogobius chulae</name>
    <name type="common">yellowstripe goby</name>
    <dbReference type="NCBI Taxonomy" id="88201"/>
    <lineage>
        <taxon>Eukaryota</taxon>
        <taxon>Metazoa</taxon>
        <taxon>Chordata</taxon>
        <taxon>Craniata</taxon>
        <taxon>Vertebrata</taxon>
        <taxon>Euteleostomi</taxon>
        <taxon>Actinopterygii</taxon>
        <taxon>Neopterygii</taxon>
        <taxon>Teleostei</taxon>
        <taxon>Neoteleostei</taxon>
        <taxon>Acanthomorphata</taxon>
        <taxon>Gobiaria</taxon>
        <taxon>Gobiiformes</taxon>
        <taxon>Gobioidei</taxon>
        <taxon>Gobiidae</taxon>
        <taxon>Gobionellinae</taxon>
        <taxon>Mugilogobius</taxon>
    </lineage>
</organism>
<name>A0AAW0NWW2_9GOBI</name>
<dbReference type="PROSITE" id="PS50287">
    <property type="entry name" value="SRCR_2"/>
    <property type="match status" value="5"/>
</dbReference>
<sequence length="2040" mass="219627">MFPRMKPRKNQKCTSGARRHKSGYLLSDLDFSAAVKRQVDKPVPTRFDRHFTNREGLGAERRGSTQFAAQENLNSTKKIDPVTVLLLPRSCSCHGPAPATYLLLSRSCSCYGPAPATVLLLSRSCSCHGPAPATYLLLSRSCSCHGPAPVTVLLLSRSCSCHGPAPATVPLLPRFCSCHGPAPVTVLLLPRSCFCHGPAPATVLLLPQSCSCHIPAPVTVLLLSRSCSCHGPAPVTVLLLPRSCSCHSPAPVTVLLLPRSCSCHSPVPATVLFLSQSCSCHGPAPVTVLLLSRSFSCHSPVPATVLLLPRSCSFHSPAPVTVLLLSRSSSCHGPAPVTVQLLLRSCSCHGPAPVTVLLLPRSCSCHGPAPATVLLLPRSRSCHCPAPVTVLLLSRSCSCHGPVPVTVLLLSQSCSCHGPAPVTVLLLSQSCSCHCPAPATDITHGTEQPTRGTRSVKCVVVWDKLTPSGIKAGPADWANGSVPFSSTCLSVACGTKDPGSTSAQDGSNHYRHIYLHDHKMDWYLAWRRPPHEDIFSSCLHHEASAAAVVPALSLFRVPGGVVTYYHQKTLQDGSVEWSSSTVNGVVNLKFSAFVDLRTRSDSGRPNSSPQTTVLPIFRIPWNCARTVYLKSYDPDGDLVRCRFADKNIDPSECEQCTTPSVISSLDTTSCSFYVPSSSNSSRGLYAVQIVMEDYPTNQIVLTQTDGTQEVKSTGQRLSKIPVQFLLSVEAEVPSCSYGAVLPAFVSPTPNTGTHLYVQVNEALHISITAQASSSTMSELLFSGPSRMTKSGSGGHYVLSWSPVESEEGHIHSVCFSVHALYNNAMFSSELRCVFVSVGKNSRELRLANGNSSCSGRVEIFVAGQWGTVCDDLWDSLDGQVVCRQMGCGSLISAPGVAHFGPGAGLIWMDDVACTGGETALSQCGQRGFGIHNCGHNEDASVICEVLFAVRLVNSVDPCSGRVEVYHSGQWGTVCDDLWDLKDAQVVCRQLGCGRVLSAPWSAHFGQGTDPIWMDDVACTGEETDLSRCSHTGFGIHNCGHGEDAGVICEASTPVRLVNSVDRCSGRVEVYYSGQWGTVCDDYWDLQDADVVCRQMGCGKARAASLNAYFGQGTEPTWMDDVLCFGSEPSITGCTHNGFGNENCAHSEDAGVICEESDFSTLKEFQGTVVTYYHQKTLPDGSVTMEIRGKTNSKSCTSVYFSCPPEGCLTVSSKDTVIDNVTGNFCQVESVWTRTGLSNVPFLLSIGAYQWSSSTVNGVVNAKYSILVDLRNRSDTGRPNSSPQITVLPILRIPWNCPRTVRLLSTDPDLDLVQCRFADKNVESYECQQCTVPSVLSLLTPCSLSFSVSSSSQGLYAVQMVMEDFPRTQIVLTQTNGTQEVKSTGQSLSKIPVQFLLSVDPAAPSCSLGVYLPVFVLPTPEHEAQFYLRVNKLCTSTSQHRPASPRLKEMRLANGGNSCSGRVEIFHQGQWGTVCDDAWDLQDAQVVCRQMGCGRVLSARVAASFGQGTGPIWMDGVACTGEETGIPQCAHRGFWSYACGHQKDVGVVCEASSPVRLVNSVDHCSGRVEVYYSGQWGTVCDDYWDLQDADVVCRQLGCGKARAAPVVAYFGQGTEPTWMDDVQCTGSEPSITYCPHNGFGNENCGHGEDAGVICEEFQGTVITYYHQKTLQDGSVEMEIRGKTNSKSCSSVYFSCPSEGCLTLSYTDTLIDNVTGTFANIGGYQWSSPTVNGVVNAKYSILVDLRNRSDTGKPNSSPQTTVLPVFRIPWNCPRVVRLLSNDPDEDLVQCRFANNTIDPSECEACTPPSVLSLSTSCSLSFSGSSNSSQGLYAVQLVMEDFPKTEIVLTQTDGTQEVKSTSQSLSKIPVQFLLSVDPAAPSCSLGVYVPVFVLPTPKPEVVVYVQVNETLHINITAEASESRMSELVFSGPSRMTKSGSGGQYVLSWSPVESEEGQIHSVCFSVQAIYNNSTFSSELRCIILKVGEQVLKSNKVFTKVKMSSSGSLSEEEISSALIQLIRKELENRGLPGYFISTANVTRLP</sequence>
<accession>A0AAW0NWW2</accession>
<evidence type="ECO:0000313" key="7">
    <source>
        <dbReference type="EMBL" id="KAK7910427.1"/>
    </source>
</evidence>
<dbReference type="Pfam" id="PF00530">
    <property type="entry name" value="SRCR"/>
    <property type="match status" value="5"/>
</dbReference>
<dbReference type="GO" id="GO:0031638">
    <property type="term" value="P:zymogen activation"/>
    <property type="evidence" value="ECO:0007669"/>
    <property type="project" value="TreeGrafter"/>
</dbReference>
<dbReference type="FunFam" id="3.10.250.10:FF:000006">
    <property type="entry name" value="neurotrypsin isoform X2"/>
    <property type="match status" value="5"/>
</dbReference>
<evidence type="ECO:0000259" key="6">
    <source>
        <dbReference type="PROSITE" id="PS50287"/>
    </source>
</evidence>
<dbReference type="SUPFAM" id="SSF56487">
    <property type="entry name" value="SRCR-like"/>
    <property type="match status" value="5"/>
</dbReference>
<evidence type="ECO:0000256" key="5">
    <source>
        <dbReference type="PROSITE-ProRule" id="PRU00196"/>
    </source>
</evidence>